<proteinExistence type="predicted"/>
<dbReference type="EMBL" id="KN832004">
    <property type="protein sequence ID" value="KIN99551.1"/>
    <property type="molecule type" value="Genomic_DNA"/>
</dbReference>
<evidence type="ECO:0000256" key="1">
    <source>
        <dbReference type="SAM" id="MobiDB-lite"/>
    </source>
</evidence>
<organism evidence="2 3">
    <name type="scientific">Pisolithus tinctorius Marx 270</name>
    <dbReference type="NCBI Taxonomy" id="870435"/>
    <lineage>
        <taxon>Eukaryota</taxon>
        <taxon>Fungi</taxon>
        <taxon>Dikarya</taxon>
        <taxon>Basidiomycota</taxon>
        <taxon>Agaricomycotina</taxon>
        <taxon>Agaricomycetes</taxon>
        <taxon>Agaricomycetidae</taxon>
        <taxon>Boletales</taxon>
        <taxon>Sclerodermatineae</taxon>
        <taxon>Pisolithaceae</taxon>
        <taxon>Pisolithus</taxon>
    </lineage>
</organism>
<dbReference type="AlphaFoldDB" id="A0A0C3JPX7"/>
<dbReference type="InParanoid" id="A0A0C3JPX7"/>
<evidence type="ECO:0000313" key="3">
    <source>
        <dbReference type="Proteomes" id="UP000054217"/>
    </source>
</evidence>
<protein>
    <submittedName>
        <fullName evidence="2">Uncharacterized protein</fullName>
    </submittedName>
</protein>
<reference evidence="3" key="2">
    <citation type="submission" date="2015-01" db="EMBL/GenBank/DDBJ databases">
        <title>Evolutionary Origins and Diversification of the Mycorrhizal Mutualists.</title>
        <authorList>
            <consortium name="DOE Joint Genome Institute"/>
            <consortium name="Mycorrhizal Genomics Consortium"/>
            <person name="Kohler A."/>
            <person name="Kuo A."/>
            <person name="Nagy L.G."/>
            <person name="Floudas D."/>
            <person name="Copeland A."/>
            <person name="Barry K.W."/>
            <person name="Cichocki N."/>
            <person name="Veneault-Fourrey C."/>
            <person name="LaButti K."/>
            <person name="Lindquist E.A."/>
            <person name="Lipzen A."/>
            <person name="Lundell T."/>
            <person name="Morin E."/>
            <person name="Murat C."/>
            <person name="Riley R."/>
            <person name="Ohm R."/>
            <person name="Sun H."/>
            <person name="Tunlid A."/>
            <person name="Henrissat B."/>
            <person name="Grigoriev I.V."/>
            <person name="Hibbett D.S."/>
            <person name="Martin F."/>
        </authorList>
    </citation>
    <scope>NUCLEOTIDE SEQUENCE [LARGE SCALE GENOMIC DNA]</scope>
    <source>
        <strain evidence="3">Marx 270</strain>
    </source>
</reference>
<reference evidence="2 3" key="1">
    <citation type="submission" date="2014-04" db="EMBL/GenBank/DDBJ databases">
        <authorList>
            <consortium name="DOE Joint Genome Institute"/>
            <person name="Kuo A."/>
            <person name="Kohler A."/>
            <person name="Costa M.D."/>
            <person name="Nagy L.G."/>
            <person name="Floudas D."/>
            <person name="Copeland A."/>
            <person name="Barry K.W."/>
            <person name="Cichocki N."/>
            <person name="Veneault-Fourrey C."/>
            <person name="LaButti K."/>
            <person name="Lindquist E.A."/>
            <person name="Lipzen A."/>
            <person name="Lundell T."/>
            <person name="Morin E."/>
            <person name="Murat C."/>
            <person name="Sun H."/>
            <person name="Tunlid A."/>
            <person name="Henrissat B."/>
            <person name="Grigoriev I.V."/>
            <person name="Hibbett D.S."/>
            <person name="Martin F."/>
            <person name="Nordberg H.P."/>
            <person name="Cantor M.N."/>
            <person name="Hua S.X."/>
        </authorList>
    </citation>
    <scope>NUCLEOTIDE SEQUENCE [LARGE SCALE GENOMIC DNA]</scope>
    <source>
        <strain evidence="2 3">Marx 270</strain>
    </source>
</reference>
<feature type="region of interest" description="Disordered" evidence="1">
    <location>
        <begin position="61"/>
        <end position="80"/>
    </location>
</feature>
<dbReference type="HOGENOM" id="CLU_966818_0_0_1"/>
<sequence length="288" mass="32137">MHMIGASRIFLVTMMSDDHILWLALPTSIACLRDGNPPLSSRQANASTLLRILADEVKRHDAGDAPGLRSSHDERGKKRGRNTDAIVNSLFVPVEDVMSLEVLPSPPFVIWSGSDAGVTGFKGDGMFHNDSRESRRNTKYDTGQRRAAGEYVMLLRPPSATKYKAQILIESVNYAVPEVKSFTPPKTTLGFSSLLPKPHQRDVVHPPEEEIVDEVTRRRQRSSNHMHILVFLLEHLMRRRQADPAIGLVDSTTVTVFSDVIDLARDAKLASTPLARCFEAKIFFVLDK</sequence>
<name>A0A0C3JPX7_PISTI</name>
<gene>
    <name evidence="2" type="ORF">M404DRAFT_30413</name>
</gene>
<accession>A0A0C3JPX7</accession>
<keyword evidence="3" id="KW-1185">Reference proteome</keyword>
<dbReference type="Proteomes" id="UP000054217">
    <property type="component" value="Unassembled WGS sequence"/>
</dbReference>
<evidence type="ECO:0000313" key="2">
    <source>
        <dbReference type="EMBL" id="KIN99551.1"/>
    </source>
</evidence>